<evidence type="ECO:0000313" key="1">
    <source>
        <dbReference type="EMBL" id="VVB14963.1"/>
    </source>
</evidence>
<comment type="caution">
    <text evidence="1">The sequence shown here is derived from an EMBL/GenBank/DDBJ whole genome shotgun (WGS) entry which is preliminary data.</text>
</comment>
<proteinExistence type="predicted"/>
<keyword evidence="2" id="KW-1185">Reference proteome</keyword>
<dbReference type="Proteomes" id="UP000489600">
    <property type="component" value="Unassembled WGS sequence"/>
</dbReference>
<protein>
    <submittedName>
        <fullName evidence="1">Uncharacterized protein</fullName>
    </submittedName>
</protein>
<reference evidence="1" key="1">
    <citation type="submission" date="2019-07" db="EMBL/GenBank/DDBJ databases">
        <authorList>
            <person name="Dittberner H."/>
        </authorList>
    </citation>
    <scope>NUCLEOTIDE SEQUENCE [LARGE SCALE GENOMIC DNA]</scope>
</reference>
<dbReference type="AlphaFoldDB" id="A0A565CML3"/>
<accession>A0A565CML3</accession>
<gene>
    <name evidence="1" type="ORF">ANE_LOCUS25407</name>
</gene>
<name>A0A565CML3_9BRAS</name>
<organism evidence="1 2">
    <name type="scientific">Arabis nemorensis</name>
    <dbReference type="NCBI Taxonomy" id="586526"/>
    <lineage>
        <taxon>Eukaryota</taxon>
        <taxon>Viridiplantae</taxon>
        <taxon>Streptophyta</taxon>
        <taxon>Embryophyta</taxon>
        <taxon>Tracheophyta</taxon>
        <taxon>Spermatophyta</taxon>
        <taxon>Magnoliopsida</taxon>
        <taxon>eudicotyledons</taxon>
        <taxon>Gunneridae</taxon>
        <taxon>Pentapetalae</taxon>
        <taxon>rosids</taxon>
        <taxon>malvids</taxon>
        <taxon>Brassicales</taxon>
        <taxon>Brassicaceae</taxon>
        <taxon>Arabideae</taxon>
        <taxon>Arabis</taxon>
    </lineage>
</organism>
<evidence type="ECO:0000313" key="2">
    <source>
        <dbReference type="Proteomes" id="UP000489600"/>
    </source>
</evidence>
<sequence>MVLTQKVHHLLHQKNLQRKTMCLLKMKLQEKTHNHLRVKMMMMMMAATGFSHDENTMVSPKVHLSKIPAEFKTRASPGLKFICCDLHDTI</sequence>
<dbReference type="EMBL" id="CABITT030000008">
    <property type="protein sequence ID" value="VVB14963.1"/>
    <property type="molecule type" value="Genomic_DNA"/>
</dbReference>